<evidence type="ECO:0000313" key="6">
    <source>
        <dbReference type="Proteomes" id="UP000589132"/>
    </source>
</evidence>
<dbReference type="InterPro" id="IPR024079">
    <property type="entry name" value="MetalloPept_cat_dom_sf"/>
</dbReference>
<dbReference type="Gene3D" id="3.40.390.10">
    <property type="entry name" value="Collagenase (Catalytic Domain)"/>
    <property type="match status" value="1"/>
</dbReference>
<gene>
    <name evidence="5" type="ORF">EYO15_02045</name>
</gene>
<dbReference type="SUPFAM" id="SSF55486">
    <property type="entry name" value="Metalloproteases ('zincins'), catalytic domain"/>
    <property type="match status" value="1"/>
</dbReference>
<keyword evidence="3" id="KW-0732">Signal</keyword>
<dbReference type="AlphaFoldDB" id="A0A7J4CYY6"/>
<protein>
    <submittedName>
        <fullName evidence="5">Uncharacterized protein</fullName>
    </submittedName>
</protein>
<accession>A0A7J4CYY6</accession>
<comment type="subcellular location">
    <subcellularLocation>
        <location evidence="1">Secreted</location>
    </subcellularLocation>
</comment>
<evidence type="ECO:0000256" key="4">
    <source>
        <dbReference type="ARBA" id="ARBA00022837"/>
    </source>
</evidence>
<dbReference type="InterPro" id="IPR053180">
    <property type="entry name" value="Ca-binding_acidic-repeat"/>
</dbReference>
<proteinExistence type="predicted"/>
<name>A0A7J4CYY6_9ARCH</name>
<evidence type="ECO:0000256" key="2">
    <source>
        <dbReference type="ARBA" id="ARBA00022525"/>
    </source>
</evidence>
<evidence type="ECO:0000256" key="1">
    <source>
        <dbReference type="ARBA" id="ARBA00004613"/>
    </source>
</evidence>
<dbReference type="Pfam" id="PF18884">
    <property type="entry name" value="TSP3_bac"/>
    <property type="match status" value="3"/>
</dbReference>
<dbReference type="PANTHER" id="PTHR37467:SF1">
    <property type="entry name" value="EXPORTED CALCIUM-BINDING GLYCOPROTEIN"/>
    <property type="match status" value="1"/>
</dbReference>
<dbReference type="InterPro" id="IPR059100">
    <property type="entry name" value="TSP3_bac"/>
</dbReference>
<dbReference type="EMBL" id="DTTC01000114">
    <property type="protein sequence ID" value="HIA97946.1"/>
    <property type="molecule type" value="Genomic_DNA"/>
</dbReference>
<organism evidence="5 6">
    <name type="scientific">Marine Group III euryarchaeote</name>
    <dbReference type="NCBI Taxonomy" id="2173149"/>
    <lineage>
        <taxon>Archaea</taxon>
        <taxon>Methanobacteriati</taxon>
        <taxon>Thermoplasmatota</taxon>
        <taxon>Thermoplasmata</taxon>
        <taxon>Candidatus Thermoprofundales</taxon>
    </lineage>
</organism>
<keyword evidence="4" id="KW-0106">Calcium</keyword>
<sequence length="694" mass="77988">MTPPPSFALGQSGDVANRDNNPPAWLWNEMSDDEIDALIAEYIEEAIQFLFVPSYIYTPEYEYQYELDLIMIDATSDDSVYDTMTDYFNAATTQTALDEAVPYTEWIFEILKADIDDAFLEDYKDVLDDTTETVSCGWGGDAQIIDSDALIPEVDELITRPDGIVTIPVFITIFDDCGYVDSYGVMGSAVAYDDGEPFGVFMATGKNQLANDGLTTVVVHELGHMLGLMHPHQSFSYDTGELEFEQDWFWDQSATTMTYYGDLENAYLDGFNQDTLDRGHALVLLDNVQNFRYAIWTELEDKGYDYYTVPNHVFQSIFEMDDYWDLSIEEFENRNYFSYYSSGYDAVGLAVLSLETAADALEMAQALDDYTPKIWVDLGTDPNDPDTDGDGLEDGVETMTGIWSTDEETGTNPLLYDTDADGLSDGVEILETYTDPTDDDTDHDGLLDGVETNTGVWVDSSDTGTDPNDADTDGDFLWDGQETNTGIFVSEDDTGTNPLDYDSDGDGLEDGFEVIEWGSDPNVVDTDGDGYDDGDDYWPTFDLQIYITIYYYNVENTDVWTEDDVYFYVNIENTGWELTDTVVDEDEAYVSYNYSHDAADGDSYFFFWVEAWDDDGGDGSGDDQYDIDGRNTDDNQLFLVYYPDSGWVDGDAPHAYIKKSDDDGWTWVIVDGSDDGDYGSHDAEIRLIVGWEIG</sequence>
<dbReference type="PANTHER" id="PTHR37467">
    <property type="entry name" value="EXPORTED CALCIUM-BINDING GLYCOPROTEIN-RELATED"/>
    <property type="match status" value="1"/>
</dbReference>
<evidence type="ECO:0000256" key="3">
    <source>
        <dbReference type="ARBA" id="ARBA00022729"/>
    </source>
</evidence>
<comment type="caution">
    <text evidence="5">The sequence shown here is derived from an EMBL/GenBank/DDBJ whole genome shotgun (WGS) entry which is preliminary data.</text>
</comment>
<reference evidence="6" key="1">
    <citation type="journal article" date="2019" name="bioRxiv">
        <title>Genome diversification in globally distributed novel marine Proteobacteria is linked to environmental adaptation.</title>
        <authorList>
            <person name="Zhou Z."/>
            <person name="Tran P.Q."/>
            <person name="Kieft K."/>
            <person name="Anantharaman K."/>
        </authorList>
    </citation>
    <scope>NUCLEOTIDE SEQUENCE [LARGE SCALE GENOMIC DNA]</scope>
</reference>
<keyword evidence="2" id="KW-0964">Secreted</keyword>
<dbReference type="GO" id="GO:0008237">
    <property type="term" value="F:metallopeptidase activity"/>
    <property type="evidence" value="ECO:0007669"/>
    <property type="project" value="InterPro"/>
</dbReference>
<evidence type="ECO:0000313" key="5">
    <source>
        <dbReference type="EMBL" id="HIA97946.1"/>
    </source>
</evidence>
<dbReference type="Proteomes" id="UP000589132">
    <property type="component" value="Unassembled WGS sequence"/>
</dbReference>